<feature type="non-terminal residue" evidence="1">
    <location>
        <position position="1"/>
    </location>
</feature>
<proteinExistence type="predicted"/>
<dbReference type="EMBL" id="CAXKWB010043553">
    <property type="protein sequence ID" value="CAL4159482.1"/>
    <property type="molecule type" value="Genomic_DNA"/>
</dbReference>
<dbReference type="Proteomes" id="UP001497623">
    <property type="component" value="Unassembled WGS sequence"/>
</dbReference>
<reference evidence="1 2" key="1">
    <citation type="submission" date="2024-05" db="EMBL/GenBank/DDBJ databases">
        <authorList>
            <person name="Wallberg A."/>
        </authorList>
    </citation>
    <scope>NUCLEOTIDE SEQUENCE [LARGE SCALE GENOMIC DNA]</scope>
</reference>
<accession>A0AAV2S2C5</accession>
<organism evidence="1 2">
    <name type="scientific">Meganyctiphanes norvegica</name>
    <name type="common">Northern krill</name>
    <name type="synonym">Thysanopoda norvegica</name>
    <dbReference type="NCBI Taxonomy" id="48144"/>
    <lineage>
        <taxon>Eukaryota</taxon>
        <taxon>Metazoa</taxon>
        <taxon>Ecdysozoa</taxon>
        <taxon>Arthropoda</taxon>
        <taxon>Crustacea</taxon>
        <taxon>Multicrustacea</taxon>
        <taxon>Malacostraca</taxon>
        <taxon>Eumalacostraca</taxon>
        <taxon>Eucarida</taxon>
        <taxon>Euphausiacea</taxon>
        <taxon>Euphausiidae</taxon>
        <taxon>Meganyctiphanes</taxon>
    </lineage>
</organism>
<evidence type="ECO:0000313" key="2">
    <source>
        <dbReference type="Proteomes" id="UP001497623"/>
    </source>
</evidence>
<dbReference type="AlphaFoldDB" id="A0AAV2S2C5"/>
<keyword evidence="2" id="KW-1185">Reference proteome</keyword>
<sequence>GMSDIVIATPGGAVKLLYSQSDVSKSLKGIIIDDIGVILRLHKLHLSSIAQTLIAQRGSEDIQLNRVVVAETIYQDEVESMSNILKTEFTVLGTAVNGSPPQIPVDNLSNLNQIVSSGKPVSADDPSVKRRLRELGFLLPEGLPKRRTQSGM</sequence>
<protein>
    <submittedName>
        <fullName evidence="1">Uncharacterized protein</fullName>
    </submittedName>
</protein>
<evidence type="ECO:0000313" key="1">
    <source>
        <dbReference type="EMBL" id="CAL4159482.1"/>
    </source>
</evidence>
<gene>
    <name evidence="1" type="ORF">MNOR_LOCUS32285</name>
</gene>
<name>A0AAV2S2C5_MEGNR</name>
<comment type="caution">
    <text evidence="1">The sequence shown here is derived from an EMBL/GenBank/DDBJ whole genome shotgun (WGS) entry which is preliminary data.</text>
</comment>